<dbReference type="RefSeq" id="WP_308133653.1">
    <property type="nucleotide sequence ID" value="NZ_CP133217.1"/>
</dbReference>
<protein>
    <submittedName>
        <fullName evidence="4">PDDEXK nuclease domain-containing protein</fullName>
    </submittedName>
</protein>
<dbReference type="Proteomes" id="UP001223336">
    <property type="component" value="Unassembled WGS sequence"/>
</dbReference>
<dbReference type="InterPro" id="IPR011856">
    <property type="entry name" value="tRNA_endonuc-like_dom_sf"/>
</dbReference>
<dbReference type="PANTHER" id="PTHR30547">
    <property type="entry name" value="UNCHARACTERIZED PROTEIN YHCG-RELATED"/>
    <property type="match status" value="1"/>
</dbReference>
<dbReference type="Proteomes" id="UP001229862">
    <property type="component" value="Chromosome"/>
</dbReference>
<dbReference type="InterPro" id="IPR009362">
    <property type="entry name" value="YhcG_C"/>
</dbReference>
<evidence type="ECO:0000259" key="2">
    <source>
        <dbReference type="Pfam" id="PF17761"/>
    </source>
</evidence>
<gene>
    <name evidence="3" type="ORF">RCC75_03010</name>
    <name evidence="4" type="ORF">RCG00_09775</name>
</gene>
<dbReference type="InterPro" id="IPR041527">
    <property type="entry name" value="YhcG_N"/>
</dbReference>
<evidence type="ECO:0000313" key="4">
    <source>
        <dbReference type="EMBL" id="WML88650.1"/>
    </source>
</evidence>
<dbReference type="Gene3D" id="3.40.1350.10">
    <property type="match status" value="1"/>
</dbReference>
<dbReference type="PANTHER" id="PTHR30547:SF0">
    <property type="entry name" value="BLR8175 PROTEIN"/>
    <property type="match status" value="1"/>
</dbReference>
<sequence length="383" mass="44464">MSQHHDLIQQSTEYRHWLLDVKSKIAGTQIKAALLVNHELIRLYWYLGQQIVSKQTEAKWGSSFIDQFSKDLKADFPGVGGFSAKNLRYCRAFYQFYNQPSIWQQAVAKLKQQPNSQESNTLFDDTLIASLQLDECVPQLLGRIPWGHHIQLFTKVQSLDEALFYIQNTISSHWSRDFLALQIKSKLYQRDGKAITNFKHTLPEPFSDLAQQTLKDPYVFDFLTLTQPFRERDIENQLVEHITRFLLELGKGFAFMGRQYHLLIAGNDYYLDLLFYHAVLKCYVVIELKNTKFIPEYAGKMNFYLSAVDTLIKRDDDKPTIGILLCREKNSIEVEFALRDMNKPMGVSEFSFTEVLPSELKSSLPTIEEIEREFSNTVGDVDE</sequence>
<dbReference type="EMBL" id="CP133217">
    <property type="protein sequence ID" value="WML88650.1"/>
    <property type="molecule type" value="Genomic_DNA"/>
</dbReference>
<feature type="domain" description="YhcG N-terminal" evidence="2">
    <location>
        <begin position="20"/>
        <end position="190"/>
    </location>
</feature>
<dbReference type="EMBL" id="JAVFKN010000002">
    <property type="protein sequence ID" value="MDQ5767479.1"/>
    <property type="molecule type" value="Genomic_DNA"/>
</dbReference>
<feature type="domain" description="YhcG PDDEXK nuclease" evidence="1">
    <location>
        <begin position="211"/>
        <end position="365"/>
    </location>
</feature>
<name>A0AA51MRB7_9GAMM</name>
<proteinExistence type="predicted"/>
<reference evidence="4 5" key="1">
    <citation type="submission" date="2023-08" db="EMBL/GenBank/DDBJ databases">
        <title>New molecular markers tilS and rpoB for phylogenetic and monitoring studies of the genus Thiothrix biodiversity.</title>
        <authorList>
            <person name="Ravin N.V."/>
            <person name="Smolyakov D."/>
            <person name="Markov N.D."/>
            <person name="Beletsky A.V."/>
            <person name="Mardanov A.V."/>
            <person name="Rudenko T.S."/>
            <person name="Grabovich M.Y."/>
        </authorList>
    </citation>
    <scope>NUCLEOTIDE SEQUENCE</scope>
    <source>
        <strain evidence="4">DNT52</strain>
        <strain evidence="3 5">H33</strain>
    </source>
</reference>
<evidence type="ECO:0000259" key="1">
    <source>
        <dbReference type="Pfam" id="PF06250"/>
    </source>
</evidence>
<dbReference type="AlphaFoldDB" id="A0AA51MRB7"/>
<dbReference type="GO" id="GO:0003676">
    <property type="term" value="F:nucleic acid binding"/>
    <property type="evidence" value="ECO:0007669"/>
    <property type="project" value="InterPro"/>
</dbReference>
<dbReference type="InterPro" id="IPR053148">
    <property type="entry name" value="PD-DEXK-like_domain"/>
</dbReference>
<dbReference type="Pfam" id="PF17761">
    <property type="entry name" value="DUF1016_N"/>
    <property type="match status" value="1"/>
</dbReference>
<dbReference type="Pfam" id="PF06250">
    <property type="entry name" value="YhcG_C"/>
    <property type="match status" value="1"/>
</dbReference>
<keyword evidence="5" id="KW-1185">Reference proteome</keyword>
<evidence type="ECO:0000313" key="3">
    <source>
        <dbReference type="EMBL" id="MDQ5767479.1"/>
    </source>
</evidence>
<accession>A0AA51MRB7</accession>
<evidence type="ECO:0000313" key="5">
    <source>
        <dbReference type="Proteomes" id="UP001223336"/>
    </source>
</evidence>
<organism evidence="4">
    <name type="scientific">Thiothrix subterranea</name>
    <dbReference type="NCBI Taxonomy" id="2735563"/>
    <lineage>
        <taxon>Bacteria</taxon>
        <taxon>Pseudomonadati</taxon>
        <taxon>Pseudomonadota</taxon>
        <taxon>Gammaproteobacteria</taxon>
        <taxon>Thiotrichales</taxon>
        <taxon>Thiotrichaceae</taxon>
        <taxon>Thiothrix</taxon>
    </lineage>
</organism>
<dbReference type="REBASE" id="755022">
    <property type="entry name" value="S1.TsuDNT52ORF9770P"/>
</dbReference>